<keyword evidence="3" id="KW-0175">Coiled coil</keyword>
<comment type="similarity">
    <text evidence="1">Belongs to the zygin family.</text>
</comment>
<feature type="compositionally biased region" description="Basic and acidic residues" evidence="4">
    <location>
        <begin position="427"/>
        <end position="438"/>
    </location>
</feature>
<feature type="region of interest" description="Disordered" evidence="4">
    <location>
        <begin position="258"/>
        <end position="292"/>
    </location>
</feature>
<evidence type="ECO:0000256" key="3">
    <source>
        <dbReference type="ARBA" id="ARBA00023054"/>
    </source>
</evidence>
<dbReference type="AlphaFoldDB" id="A0AAV2TY57"/>
<dbReference type="EMBL" id="CAXLJL010000933">
    <property type="protein sequence ID" value="CAL5141788.1"/>
    <property type="molecule type" value="Genomic_DNA"/>
</dbReference>
<name>A0AAV2TY57_CALDB</name>
<evidence type="ECO:0000256" key="1">
    <source>
        <dbReference type="ARBA" id="ARBA00006788"/>
    </source>
</evidence>
<evidence type="ECO:0008006" key="7">
    <source>
        <dbReference type="Google" id="ProtNLM"/>
    </source>
</evidence>
<dbReference type="InterPro" id="IPR011680">
    <property type="entry name" value="FEZ"/>
</dbReference>
<dbReference type="PANTHER" id="PTHR12394:SF12">
    <property type="entry name" value="LD08195P"/>
    <property type="match status" value="1"/>
</dbReference>
<dbReference type="GO" id="GO:0030424">
    <property type="term" value="C:axon"/>
    <property type="evidence" value="ECO:0007669"/>
    <property type="project" value="TreeGrafter"/>
</dbReference>
<evidence type="ECO:0000256" key="2">
    <source>
        <dbReference type="ARBA" id="ARBA00022553"/>
    </source>
</evidence>
<dbReference type="GO" id="GO:0005737">
    <property type="term" value="C:cytoplasm"/>
    <property type="evidence" value="ECO:0007669"/>
    <property type="project" value="TreeGrafter"/>
</dbReference>
<evidence type="ECO:0000313" key="6">
    <source>
        <dbReference type="Proteomes" id="UP001497525"/>
    </source>
</evidence>
<evidence type="ECO:0000256" key="4">
    <source>
        <dbReference type="SAM" id="MobiDB-lite"/>
    </source>
</evidence>
<dbReference type="PANTHER" id="PTHR12394">
    <property type="entry name" value="ZYGIN"/>
    <property type="match status" value="1"/>
</dbReference>
<dbReference type="Proteomes" id="UP001497525">
    <property type="component" value="Unassembled WGS sequence"/>
</dbReference>
<protein>
    <recommendedName>
        <fullName evidence="7">Fasciculation and elongation protein zeta-2</fullName>
    </recommendedName>
</protein>
<gene>
    <name evidence="5" type="ORF">CDAUBV1_LOCUS17102</name>
</gene>
<evidence type="ECO:0000313" key="5">
    <source>
        <dbReference type="EMBL" id="CAL5141788.1"/>
    </source>
</evidence>
<accession>A0AAV2TY57</accession>
<feature type="region of interest" description="Disordered" evidence="4">
    <location>
        <begin position="427"/>
        <end position="449"/>
    </location>
</feature>
<comment type="caution">
    <text evidence="5">The sequence shown here is derived from an EMBL/GenBank/DDBJ whole genome shotgun (WGS) entry which is preliminary data.</text>
</comment>
<feature type="compositionally biased region" description="Polar residues" evidence="4">
    <location>
        <begin position="440"/>
        <end position="449"/>
    </location>
</feature>
<sequence length="543" mass="60879">MEGGTVVLNNSREDSRPLSPLDLVASFEYQLEKCFGCSRELDFQESEATESGPIIHAEAYVICARLLVLHYRQWPWSLNVLNNQPYIDWHSSKLFQTYIGSLDLAPPENQESLNLDLPDDEELAFAFDHHSLVTSQLPDSYDEDPVKTADEVIREIDLIMGHSDDVVFSPFSDEAAITEFDLPAPTVNVGSAVVPEKDLGNLSLCQLNALLEDLESCVREYSAVLVQELAYREELDFEQEQKDIFIARLDEMHRRLERRRRRSSMPPVNRSRHLDSGTIAIPDDLDSPGAVDGEAEFSMDHIEKKPTEQKQSRPVLQRAQSAAQAAKTILQRQWHRLSRGPDEMSGADKEPEFDGKSYPSNEPFFREHGMDVGSICPPPTSTIPMHTSRAMTIARLRKWASKKASEALNSKTTGSFRALLRRANKRAETARSGMREARSAVTSPMSSQTDMPILPATLTHSASGHLVGNHGINADDLEYKNLTTTIPYHRSPTLCGPTVEQLELFNEMLLAILTNNPNLTPMLTDYILNVYAPADHTLSRLPI</sequence>
<keyword evidence="2" id="KW-0597">Phosphoprotein</keyword>
<proteinExistence type="inferred from homology"/>
<reference evidence="5" key="1">
    <citation type="submission" date="2024-06" db="EMBL/GenBank/DDBJ databases">
        <authorList>
            <person name="Liu X."/>
            <person name="Lenzi L."/>
            <person name="Haldenby T S."/>
            <person name="Uol C."/>
        </authorList>
    </citation>
    <scope>NUCLEOTIDE SEQUENCE</scope>
</reference>
<dbReference type="Pfam" id="PF07763">
    <property type="entry name" value="FEZ"/>
    <property type="match status" value="1"/>
</dbReference>
<organism evidence="5 6">
    <name type="scientific">Calicophoron daubneyi</name>
    <name type="common">Rumen fluke</name>
    <name type="synonym">Paramphistomum daubneyi</name>
    <dbReference type="NCBI Taxonomy" id="300641"/>
    <lineage>
        <taxon>Eukaryota</taxon>
        <taxon>Metazoa</taxon>
        <taxon>Spiralia</taxon>
        <taxon>Lophotrochozoa</taxon>
        <taxon>Platyhelminthes</taxon>
        <taxon>Trematoda</taxon>
        <taxon>Digenea</taxon>
        <taxon>Plagiorchiida</taxon>
        <taxon>Pronocephalata</taxon>
        <taxon>Paramphistomoidea</taxon>
        <taxon>Paramphistomidae</taxon>
        <taxon>Calicophoron</taxon>
    </lineage>
</organism>